<dbReference type="Proteomes" id="UP001347796">
    <property type="component" value="Unassembled WGS sequence"/>
</dbReference>
<dbReference type="EMBL" id="JAZGQO010000021">
    <property type="protein sequence ID" value="KAK6166568.1"/>
    <property type="molecule type" value="Genomic_DNA"/>
</dbReference>
<accession>A0AAN8G2H2</accession>
<keyword evidence="1" id="KW-0175">Coiled coil</keyword>
<sequence length="630" mass="75147">MSGEVPKLKLHLYNFEDGQYEESKYVLTSPRSLEACARLDVKPVDLLYKPLSEYQEELLPQDIPLRTIFNIYDEQEQARQTKLQLCRKERSRIIEDERENRREGRSLSLERPSSARPSRRQKCIKITRSYSDDDLSQEKLQRKRTAWATSLGHKRFTHNELEERARELHEESQRLRKILLARKEDKTDLQSRSRRTKSFNSSPKSRSSSVSNLSRTSYNDKIPSRSHSVSRLASSTNSDITIPPRDQRIIEIMKAKREEEIALNKLRRKAVLVWDKDRKLENEARNEAENRRRKLLTDESKIDERRRRKNQLMRRGMEEEDQLLQAEKLKQKNLKWKSAFLNQLHSKEQKLADKRMRDQLKKRAQKKTVELHHLNDMAYVNSVDRQQKNTLAKTQARRENLLHHNNKNHLMNNRNERRLHQSKKNIIDKSLVDELDKSRLLSDLRHSRAKSNYSQMLDSQYRSMRLIHQAREKRQEKARQSMSKMEEELESWRKQVVKDRHKNDNYAENVVHKLNEMKALQAHNKRLAKEIEQKQKLKRIEAIEEAWRYDTQKEMAEKERKVEMLQQDKDYAAEQMRATAKASQNLRDSIRKKYGTDTFDKKVLQAEIHANLGKRTHNKATKNRSSVEIL</sequence>
<gene>
    <name evidence="3" type="ORF">SNE40_023225</name>
</gene>
<feature type="region of interest" description="Disordered" evidence="2">
    <location>
        <begin position="185"/>
        <end position="241"/>
    </location>
</feature>
<evidence type="ECO:0000256" key="1">
    <source>
        <dbReference type="SAM" id="Coils"/>
    </source>
</evidence>
<feature type="coiled-coil region" evidence="1">
    <location>
        <begin position="468"/>
        <end position="575"/>
    </location>
</feature>
<protein>
    <submittedName>
        <fullName evidence="3">Uncharacterized protein</fullName>
    </submittedName>
</protein>
<comment type="caution">
    <text evidence="3">The sequence shown here is derived from an EMBL/GenBank/DDBJ whole genome shotgun (WGS) entry which is preliminary data.</text>
</comment>
<proteinExistence type="predicted"/>
<dbReference type="PANTHER" id="PTHR33663:SF2">
    <property type="entry name" value="COILED-COIL DOMAIN-CONTAINING PROTEIN 177"/>
    <property type="match status" value="1"/>
</dbReference>
<dbReference type="AlphaFoldDB" id="A0AAN8G2H2"/>
<organism evidence="3 4">
    <name type="scientific">Patella caerulea</name>
    <name type="common">Rayed Mediterranean limpet</name>
    <dbReference type="NCBI Taxonomy" id="87958"/>
    <lineage>
        <taxon>Eukaryota</taxon>
        <taxon>Metazoa</taxon>
        <taxon>Spiralia</taxon>
        <taxon>Lophotrochozoa</taxon>
        <taxon>Mollusca</taxon>
        <taxon>Gastropoda</taxon>
        <taxon>Patellogastropoda</taxon>
        <taxon>Patelloidea</taxon>
        <taxon>Patellidae</taxon>
        <taxon>Patella</taxon>
    </lineage>
</organism>
<feature type="coiled-coil region" evidence="1">
    <location>
        <begin position="249"/>
        <end position="298"/>
    </location>
</feature>
<dbReference type="Pfam" id="PF15558">
    <property type="entry name" value="DUF4659"/>
    <property type="match status" value="1"/>
</dbReference>
<dbReference type="PANTHER" id="PTHR33663">
    <property type="entry name" value="COILED-COIL DOMAIN-CONTAINING PROTEIN 177"/>
    <property type="match status" value="1"/>
</dbReference>
<feature type="compositionally biased region" description="Low complexity" evidence="2">
    <location>
        <begin position="198"/>
        <end position="217"/>
    </location>
</feature>
<reference evidence="3 4" key="1">
    <citation type="submission" date="2024-01" db="EMBL/GenBank/DDBJ databases">
        <title>The genome of the rayed Mediterranean limpet Patella caerulea (Linnaeus, 1758).</title>
        <authorList>
            <person name="Anh-Thu Weber A."/>
            <person name="Halstead-Nussloch G."/>
        </authorList>
    </citation>
    <scope>NUCLEOTIDE SEQUENCE [LARGE SCALE GENOMIC DNA]</scope>
    <source>
        <strain evidence="3">AATW-2023a</strain>
        <tissue evidence="3">Whole specimen</tissue>
    </source>
</reference>
<evidence type="ECO:0000313" key="4">
    <source>
        <dbReference type="Proteomes" id="UP001347796"/>
    </source>
</evidence>
<evidence type="ECO:0000313" key="3">
    <source>
        <dbReference type="EMBL" id="KAK6166568.1"/>
    </source>
</evidence>
<name>A0AAN8G2H2_PATCE</name>
<dbReference type="InterPro" id="IPR029090">
    <property type="entry name" value="DUF4659"/>
</dbReference>
<feature type="compositionally biased region" description="Low complexity" evidence="2">
    <location>
        <begin position="225"/>
        <end position="235"/>
    </location>
</feature>
<evidence type="ECO:0000256" key="2">
    <source>
        <dbReference type="SAM" id="MobiDB-lite"/>
    </source>
</evidence>
<feature type="region of interest" description="Disordered" evidence="2">
    <location>
        <begin position="97"/>
        <end position="121"/>
    </location>
</feature>
<keyword evidence="4" id="KW-1185">Reference proteome</keyword>